<protein>
    <submittedName>
        <fullName evidence="2">Uncharacterized protein</fullName>
    </submittedName>
</protein>
<dbReference type="STRING" id="1619046.US42_C0024G0005"/>
<feature type="transmembrane region" description="Helical" evidence="1">
    <location>
        <begin position="106"/>
        <end position="126"/>
    </location>
</feature>
<feature type="transmembrane region" description="Helical" evidence="1">
    <location>
        <begin position="75"/>
        <end position="94"/>
    </location>
</feature>
<sequence length="131" mass="14884">MTAIGLTILIVLMVVILLMPRQWAALGVIAGVIYLTAGQHLYIGGLNIFAIRFIEVAGIIRIISKKEFSFEKLTIIDKSFIVFQCVYLLAFFIRSVVEPSLIETRAYRIGFLVDGLMSYFIFRGLLNDHYF</sequence>
<comment type="caution">
    <text evidence="2">The sequence shown here is derived from an EMBL/GenBank/DDBJ whole genome shotgun (WGS) entry which is preliminary data.</text>
</comment>
<dbReference type="EMBL" id="LBSX01000024">
    <property type="protein sequence ID" value="KKQ26771.1"/>
    <property type="molecule type" value="Genomic_DNA"/>
</dbReference>
<keyword evidence="1" id="KW-1133">Transmembrane helix</keyword>
<dbReference type="AlphaFoldDB" id="A0A0G0JF36"/>
<organism evidence="2 3">
    <name type="scientific">Candidatus Magasanikbacteria bacterium GW2011_GWC2_37_14</name>
    <dbReference type="NCBI Taxonomy" id="1619046"/>
    <lineage>
        <taxon>Bacteria</taxon>
        <taxon>Candidatus Magasanikiibacteriota</taxon>
    </lineage>
</organism>
<keyword evidence="1" id="KW-0472">Membrane</keyword>
<evidence type="ECO:0000313" key="2">
    <source>
        <dbReference type="EMBL" id="KKQ26771.1"/>
    </source>
</evidence>
<reference evidence="2 3" key="1">
    <citation type="journal article" date="2015" name="Nature">
        <title>rRNA introns, odd ribosomes, and small enigmatic genomes across a large radiation of phyla.</title>
        <authorList>
            <person name="Brown C.T."/>
            <person name="Hug L.A."/>
            <person name="Thomas B.C."/>
            <person name="Sharon I."/>
            <person name="Castelle C.J."/>
            <person name="Singh A."/>
            <person name="Wilkins M.J."/>
            <person name="Williams K.H."/>
            <person name="Banfield J.F."/>
        </authorList>
    </citation>
    <scope>NUCLEOTIDE SEQUENCE [LARGE SCALE GENOMIC DNA]</scope>
</reference>
<proteinExistence type="predicted"/>
<gene>
    <name evidence="2" type="ORF">US42_C0024G0005</name>
</gene>
<evidence type="ECO:0000313" key="3">
    <source>
        <dbReference type="Proteomes" id="UP000034849"/>
    </source>
</evidence>
<keyword evidence="1" id="KW-0812">Transmembrane</keyword>
<name>A0A0G0JF36_9BACT</name>
<feature type="transmembrane region" description="Helical" evidence="1">
    <location>
        <begin position="40"/>
        <end position="63"/>
    </location>
</feature>
<dbReference type="Proteomes" id="UP000034849">
    <property type="component" value="Unassembled WGS sequence"/>
</dbReference>
<evidence type="ECO:0000256" key="1">
    <source>
        <dbReference type="SAM" id="Phobius"/>
    </source>
</evidence>
<accession>A0A0G0JF36</accession>